<accession>A0A437JB05</accession>
<dbReference type="RefSeq" id="WP_127688623.1">
    <property type="nucleotide sequence ID" value="NZ_RZUL01000001.1"/>
</dbReference>
<keyword evidence="3" id="KW-1185">Reference proteome</keyword>
<evidence type="ECO:0000313" key="2">
    <source>
        <dbReference type="EMBL" id="RVT43087.1"/>
    </source>
</evidence>
<evidence type="ECO:0000313" key="3">
    <source>
        <dbReference type="Proteomes" id="UP000282977"/>
    </source>
</evidence>
<dbReference type="InterPro" id="IPR012312">
    <property type="entry name" value="Hemerythrin-like"/>
</dbReference>
<evidence type="ECO:0000259" key="1">
    <source>
        <dbReference type="Pfam" id="PF01814"/>
    </source>
</evidence>
<gene>
    <name evidence="2" type="ORF">ENE74_00130</name>
</gene>
<organism evidence="2 3">
    <name type="scientific">Sphingobium algorifonticola</name>
    <dbReference type="NCBI Taxonomy" id="2008318"/>
    <lineage>
        <taxon>Bacteria</taxon>
        <taxon>Pseudomonadati</taxon>
        <taxon>Pseudomonadota</taxon>
        <taxon>Alphaproteobacteria</taxon>
        <taxon>Sphingomonadales</taxon>
        <taxon>Sphingomonadaceae</taxon>
        <taxon>Sphingobium</taxon>
    </lineage>
</organism>
<protein>
    <submittedName>
        <fullName evidence="2">Hemerythrin domain-containing protein</fullName>
    </submittedName>
</protein>
<dbReference type="Gene3D" id="1.20.120.520">
    <property type="entry name" value="nmb1532 protein domain like"/>
    <property type="match status" value="1"/>
</dbReference>
<dbReference type="Proteomes" id="UP000282977">
    <property type="component" value="Unassembled WGS sequence"/>
</dbReference>
<dbReference type="EMBL" id="RZUL01000001">
    <property type="protein sequence ID" value="RVT43087.1"/>
    <property type="molecule type" value="Genomic_DNA"/>
</dbReference>
<reference evidence="2 3" key="1">
    <citation type="submission" date="2019-01" db="EMBL/GenBank/DDBJ databases">
        <authorList>
            <person name="Chen W.-M."/>
        </authorList>
    </citation>
    <scope>NUCLEOTIDE SEQUENCE [LARGE SCALE GENOMIC DNA]</scope>
    <source>
        <strain evidence="2 3">TLA-22</strain>
    </source>
</reference>
<feature type="domain" description="Hemerythrin-like" evidence="1">
    <location>
        <begin position="2"/>
        <end position="130"/>
    </location>
</feature>
<dbReference type="Pfam" id="PF01814">
    <property type="entry name" value="Hemerythrin"/>
    <property type="match status" value="1"/>
</dbReference>
<dbReference type="AlphaFoldDB" id="A0A437JB05"/>
<proteinExistence type="predicted"/>
<comment type="caution">
    <text evidence="2">The sequence shown here is derived from an EMBL/GenBank/DDBJ whole genome shotgun (WGS) entry which is preliminary data.</text>
</comment>
<name>A0A437JB05_9SPHN</name>
<dbReference type="OrthoDB" id="7203877at2"/>
<sequence length="147" mass="16550">MDIDELRRQHADVIAIAEQLAEAVADDTQPRSVSALRWRLARLLLAHLAIEDDHFYPAMLARGNAAARATASRFQSEMGTLSAAFTRYMAAWTDPEIAAQWPRFCVETRAILAALGRRVEQENVLLYPLAPPDWHRRSRVLPSRTSA</sequence>